<dbReference type="EMBL" id="QOPI01000006">
    <property type="protein sequence ID" value="RCL45001.1"/>
    <property type="molecule type" value="Genomic_DNA"/>
</dbReference>
<evidence type="ECO:0000313" key="2">
    <source>
        <dbReference type="EMBL" id="RCL45001.1"/>
    </source>
</evidence>
<evidence type="ECO:0000259" key="1">
    <source>
        <dbReference type="Pfam" id="PF03435"/>
    </source>
</evidence>
<dbReference type="Pfam" id="PF03435">
    <property type="entry name" value="Sacchrp_dh_NADP"/>
    <property type="match status" value="1"/>
</dbReference>
<name>A0A368C686_9GAMM</name>
<dbReference type="InterPro" id="IPR005097">
    <property type="entry name" value="Sacchrp_dh_NADP-bd"/>
</dbReference>
<dbReference type="Gene3D" id="3.40.50.720">
    <property type="entry name" value="NAD(P)-binding Rossmann-like Domain"/>
    <property type="match status" value="1"/>
</dbReference>
<dbReference type="PANTHER" id="PTHR43796">
    <property type="entry name" value="CARBOXYNORSPERMIDINE SYNTHASE"/>
    <property type="match status" value="1"/>
</dbReference>
<dbReference type="Gene3D" id="3.30.360.10">
    <property type="entry name" value="Dihydrodipicolinate Reductase, domain 2"/>
    <property type="match status" value="1"/>
</dbReference>
<evidence type="ECO:0000313" key="3">
    <source>
        <dbReference type="Proteomes" id="UP000252915"/>
    </source>
</evidence>
<dbReference type="PANTHER" id="PTHR43796:SF2">
    <property type="entry name" value="CARBOXYNORSPERMIDINE SYNTHASE"/>
    <property type="match status" value="1"/>
</dbReference>
<comment type="caution">
    <text evidence="2">The sequence shown here is derived from an EMBL/GenBank/DDBJ whole genome shotgun (WGS) entry which is preliminary data.</text>
</comment>
<organism evidence="2 3">
    <name type="scientific">SAR86 cluster bacterium</name>
    <dbReference type="NCBI Taxonomy" id="2030880"/>
    <lineage>
        <taxon>Bacteria</taxon>
        <taxon>Pseudomonadati</taxon>
        <taxon>Pseudomonadota</taxon>
        <taxon>Gammaproteobacteria</taxon>
        <taxon>SAR86 cluster</taxon>
    </lineage>
</organism>
<accession>A0A368C686</accession>
<dbReference type="InterPro" id="IPR036291">
    <property type="entry name" value="NAD(P)-bd_dom_sf"/>
</dbReference>
<feature type="domain" description="Saccharopine dehydrogenase NADP binding" evidence="1">
    <location>
        <begin position="3"/>
        <end position="126"/>
    </location>
</feature>
<gene>
    <name evidence="2" type="ORF">DBW92_01995</name>
</gene>
<dbReference type="Proteomes" id="UP000252915">
    <property type="component" value="Unassembled WGS sequence"/>
</dbReference>
<dbReference type="SUPFAM" id="SSF51735">
    <property type="entry name" value="NAD(P)-binding Rossmann-fold domains"/>
    <property type="match status" value="1"/>
</dbReference>
<reference evidence="2 3" key="1">
    <citation type="journal article" date="2018" name="Microbiome">
        <title>Fine metagenomic profile of the Mediterranean stratified and mixed water columns revealed by assembly and recruitment.</title>
        <authorList>
            <person name="Haro-Moreno J.M."/>
            <person name="Lopez-Perez M."/>
            <person name="De La Torre J.R."/>
            <person name="Picazo A."/>
            <person name="Camacho A."/>
            <person name="Rodriguez-Valera F."/>
        </authorList>
    </citation>
    <scope>NUCLEOTIDE SEQUENCE [LARGE SCALE GENOMIC DNA]</scope>
    <source>
        <strain evidence="2">MED-G78</strain>
    </source>
</reference>
<dbReference type="AlphaFoldDB" id="A0A368C686"/>
<sequence>MKVLCLGGSGGMGRYATRAIVNFKELETITIADLNKDAAEEFANSFDAKVQAIGLDVTDNKKLAEALQDHDVVLNTTGPFFIFGVPILKAAIENNCHYIDICDDWEPTEEMLKLDSYAKDAEITAIIGLGASPGITNLMGLVAMEELDSVDTVITGWDLSSVNPAEESSQIGTNAAMIHGIQQMTGKIKIFEDGQLRMIQSLKKIIINYPGKGIHQANIFGHPEAISFPYHFPKIKNAMNVAHGSKKIDIFIIKIFLWLTEKNIISTDTAANFFHWLETKSNRPSFRDEGTGLPAIYGLAHGIKNGNIASVGVTFSTNDLAKETSMGEATGHPLALGLKLFLQGKIYKPGVFAPEGGAIDAEDFFSAYAELEELDGGLAISRSWDT</sequence>
<protein>
    <recommendedName>
        <fullName evidence="1">Saccharopine dehydrogenase NADP binding domain-containing protein</fullName>
    </recommendedName>
</protein>
<proteinExistence type="predicted"/>